<keyword evidence="2" id="KW-1133">Transmembrane helix</keyword>
<feature type="compositionally biased region" description="Low complexity" evidence="1">
    <location>
        <begin position="367"/>
        <end position="384"/>
    </location>
</feature>
<feature type="transmembrane region" description="Helical" evidence="2">
    <location>
        <begin position="52"/>
        <end position="69"/>
    </location>
</feature>
<feature type="transmembrane region" description="Helical" evidence="2">
    <location>
        <begin position="28"/>
        <end position="46"/>
    </location>
</feature>
<feature type="compositionally biased region" description="Low complexity" evidence="1">
    <location>
        <begin position="274"/>
        <end position="299"/>
    </location>
</feature>
<evidence type="ECO:0000256" key="1">
    <source>
        <dbReference type="SAM" id="MobiDB-lite"/>
    </source>
</evidence>
<keyword evidence="4" id="KW-1185">Reference proteome</keyword>
<proteinExistence type="predicted"/>
<feature type="compositionally biased region" description="Low complexity" evidence="1">
    <location>
        <begin position="327"/>
        <end position="340"/>
    </location>
</feature>
<feature type="transmembrane region" description="Helical" evidence="2">
    <location>
        <begin position="144"/>
        <end position="173"/>
    </location>
</feature>
<dbReference type="OrthoDB" id="5241662at2759"/>
<dbReference type="STRING" id="857340.A0A086T527"/>
<dbReference type="AlphaFoldDB" id="A0A086T527"/>
<evidence type="ECO:0008006" key="5">
    <source>
        <dbReference type="Google" id="ProtNLM"/>
    </source>
</evidence>
<feature type="transmembrane region" description="Helical" evidence="2">
    <location>
        <begin position="81"/>
        <end position="105"/>
    </location>
</feature>
<sequence length="384" mass="42573">MSAEPNGHGFEHVLRTPLWMTIVRGSQILVTLIIVALAGTLMHDAYLDEEGLALAVSLITWVIVAYVVLTEKIPSLRKAYHIIAVLSLDGFLVIMWLATFAAAAAERARYVYNVQVDTCYSDGSLIDSKTCFRKRGVILFKSGAAMFAAIAGLGALVWLLFIATFSWTMTMFFRGRKEGRFMFATKSDDHQMENQQPEKTEPQQQQQQQQQPTQAQPAAAYQPTSPHEQYQIPPAGQYPPQGPYPQAGYQPPVSPSPVSQYHSSSPPPQEMYGQQPQPYQTNQYPAQYGYQGQQLGHSQNTESVVSPQSELDGQQHQGSLPQELDGQQPQPYQYNQYPAQDGYQGQQPVYAQNTVSAVSARSELDAQQHPASPPSAAWSTPQHP</sequence>
<evidence type="ECO:0000256" key="2">
    <source>
        <dbReference type="SAM" id="Phobius"/>
    </source>
</evidence>
<evidence type="ECO:0000313" key="4">
    <source>
        <dbReference type="Proteomes" id="UP000029964"/>
    </source>
</evidence>
<feature type="compositionally biased region" description="Polar residues" evidence="1">
    <location>
        <begin position="300"/>
        <end position="320"/>
    </location>
</feature>
<name>A0A086T527_HAPC1</name>
<dbReference type="Proteomes" id="UP000029964">
    <property type="component" value="Unassembled WGS sequence"/>
</dbReference>
<feature type="compositionally biased region" description="Polar residues" evidence="1">
    <location>
        <begin position="343"/>
        <end position="359"/>
    </location>
</feature>
<feature type="region of interest" description="Disordered" evidence="1">
    <location>
        <begin position="188"/>
        <end position="384"/>
    </location>
</feature>
<dbReference type="HOGENOM" id="CLU_055465_2_0_1"/>
<comment type="caution">
    <text evidence="3">The sequence shown here is derived from an EMBL/GenBank/DDBJ whole genome shotgun (WGS) entry which is preliminary data.</text>
</comment>
<dbReference type="PANTHER" id="PTHR37451">
    <property type="entry name" value="MARVEL DOMAIN"/>
    <property type="match status" value="1"/>
</dbReference>
<keyword evidence="2" id="KW-0472">Membrane</keyword>
<accession>A0A086T527</accession>
<feature type="compositionally biased region" description="Low complexity" evidence="1">
    <location>
        <begin position="202"/>
        <end position="235"/>
    </location>
</feature>
<keyword evidence="2" id="KW-0812">Transmembrane</keyword>
<feature type="compositionally biased region" description="Low complexity" evidence="1">
    <location>
        <begin position="244"/>
        <end position="264"/>
    </location>
</feature>
<gene>
    <name evidence="3" type="ORF">ACRE_047630</name>
</gene>
<protein>
    <recommendedName>
        <fullName evidence="5">MARVEL domain-containing protein</fullName>
    </recommendedName>
</protein>
<dbReference type="EMBL" id="JPKY01000048">
    <property type="protein sequence ID" value="KFH44459.1"/>
    <property type="molecule type" value="Genomic_DNA"/>
</dbReference>
<organism evidence="3 4">
    <name type="scientific">Hapsidospora chrysogenum (strain ATCC 11550 / CBS 779.69 / DSM 880 / IAM 14645 / JCM 23072 / IMI 49137)</name>
    <name type="common">Acremonium chrysogenum</name>
    <dbReference type="NCBI Taxonomy" id="857340"/>
    <lineage>
        <taxon>Eukaryota</taxon>
        <taxon>Fungi</taxon>
        <taxon>Dikarya</taxon>
        <taxon>Ascomycota</taxon>
        <taxon>Pezizomycotina</taxon>
        <taxon>Sordariomycetes</taxon>
        <taxon>Hypocreomycetidae</taxon>
        <taxon>Hypocreales</taxon>
        <taxon>Bionectriaceae</taxon>
        <taxon>Hapsidospora</taxon>
    </lineage>
</organism>
<evidence type="ECO:0000313" key="3">
    <source>
        <dbReference type="EMBL" id="KFH44459.1"/>
    </source>
</evidence>
<dbReference type="PANTHER" id="PTHR37451:SF4">
    <property type="entry name" value="MARVEL DOMAIN-CONTAINING PROTEIN"/>
    <property type="match status" value="1"/>
</dbReference>
<feature type="compositionally biased region" description="Basic and acidic residues" evidence="1">
    <location>
        <begin position="188"/>
        <end position="201"/>
    </location>
</feature>
<reference evidence="4" key="1">
    <citation type="journal article" date="2014" name="Genome Announc.">
        <title>Genome sequence and annotation of Acremonium chrysogenum, producer of the beta-lactam antibiotic cephalosporin C.</title>
        <authorList>
            <person name="Terfehr D."/>
            <person name="Dahlmann T.A."/>
            <person name="Specht T."/>
            <person name="Zadra I."/>
            <person name="Kuernsteiner H."/>
            <person name="Kueck U."/>
        </authorList>
    </citation>
    <scope>NUCLEOTIDE SEQUENCE [LARGE SCALE GENOMIC DNA]</scope>
    <source>
        <strain evidence="4">ATCC 11550 / CBS 779.69 / DSM 880 / IAM 14645 / JCM 23072 / IMI 49137</strain>
    </source>
</reference>